<evidence type="ECO:0000313" key="2">
    <source>
        <dbReference type="EMBL" id="GAA2463198.1"/>
    </source>
</evidence>
<keyword evidence="3" id="KW-1185">Reference proteome</keyword>
<dbReference type="Proteomes" id="UP001501638">
    <property type="component" value="Unassembled WGS sequence"/>
</dbReference>
<name>A0ABN3KK83_9ACTN</name>
<evidence type="ECO:0000256" key="1">
    <source>
        <dbReference type="SAM" id="MobiDB-lite"/>
    </source>
</evidence>
<feature type="region of interest" description="Disordered" evidence="1">
    <location>
        <begin position="1"/>
        <end position="25"/>
    </location>
</feature>
<organism evidence="2 3">
    <name type="scientific">Streptomyces macrosporus</name>
    <dbReference type="NCBI Taxonomy" id="44032"/>
    <lineage>
        <taxon>Bacteria</taxon>
        <taxon>Bacillati</taxon>
        <taxon>Actinomycetota</taxon>
        <taxon>Actinomycetes</taxon>
        <taxon>Kitasatosporales</taxon>
        <taxon>Streptomycetaceae</taxon>
        <taxon>Streptomyces</taxon>
    </lineage>
</organism>
<protein>
    <submittedName>
        <fullName evidence="2">Uncharacterized protein</fullName>
    </submittedName>
</protein>
<evidence type="ECO:0000313" key="3">
    <source>
        <dbReference type="Proteomes" id="UP001501638"/>
    </source>
</evidence>
<feature type="compositionally biased region" description="Low complexity" evidence="1">
    <location>
        <begin position="1"/>
        <end position="13"/>
    </location>
</feature>
<reference evidence="2 3" key="1">
    <citation type="journal article" date="2019" name="Int. J. Syst. Evol. Microbiol.">
        <title>The Global Catalogue of Microorganisms (GCM) 10K type strain sequencing project: providing services to taxonomists for standard genome sequencing and annotation.</title>
        <authorList>
            <consortium name="The Broad Institute Genomics Platform"/>
            <consortium name="The Broad Institute Genome Sequencing Center for Infectious Disease"/>
            <person name="Wu L."/>
            <person name="Ma J."/>
        </authorList>
    </citation>
    <scope>NUCLEOTIDE SEQUENCE [LARGE SCALE GENOMIC DNA]</scope>
    <source>
        <strain evidence="2 3">JCM 6305</strain>
    </source>
</reference>
<dbReference type="EMBL" id="BAAASZ010000042">
    <property type="protein sequence ID" value="GAA2463198.1"/>
    <property type="molecule type" value="Genomic_DNA"/>
</dbReference>
<gene>
    <name evidence="2" type="ORF">GCM10010405_54550</name>
</gene>
<sequence>MGRPQPGDASDPGDGAGGFDVGAKRAQATGVHGGLDAAWAAGEDDADRDQRVVDFNRRVRTELALAS</sequence>
<accession>A0ABN3KK83</accession>
<comment type="caution">
    <text evidence="2">The sequence shown here is derived from an EMBL/GenBank/DDBJ whole genome shotgun (WGS) entry which is preliminary data.</text>
</comment>
<proteinExistence type="predicted"/>